<protein>
    <recommendedName>
        <fullName evidence="1">Xaa-Pro dipeptidyl-peptidase C-terminal domain-containing protein</fullName>
    </recommendedName>
</protein>
<dbReference type="Pfam" id="PF08530">
    <property type="entry name" value="PepX_C"/>
    <property type="match status" value="1"/>
</dbReference>
<dbReference type="Gene3D" id="2.60.120.260">
    <property type="entry name" value="Galactose-binding domain-like"/>
    <property type="match status" value="1"/>
</dbReference>
<accession>A0A4Y9L4C6</accession>
<sequence length="134" mass="14323">MPFVPGVFRCCSSVAGSDRPSFDLCCILSLITSDERVLQISSGYAHHRTATTSRYKLKLATTCVTLRRGERLRLSIAGADYPAYAVNPGTGEDPVSTPRTHAVVTTIAVWHGPSRPSQLRLPVGPGSQIAIVGT</sequence>
<dbReference type="SUPFAM" id="SSF49785">
    <property type="entry name" value="Galactose-binding domain-like"/>
    <property type="match status" value="1"/>
</dbReference>
<name>A0A4Y9L4C6_9BRAD</name>
<gene>
    <name evidence="2" type="ORF">E4K66_17775</name>
</gene>
<proteinExistence type="predicted"/>
<evidence type="ECO:0000259" key="1">
    <source>
        <dbReference type="Pfam" id="PF08530"/>
    </source>
</evidence>
<dbReference type="OrthoDB" id="9806163at2"/>
<evidence type="ECO:0000313" key="2">
    <source>
        <dbReference type="EMBL" id="TFV38245.1"/>
    </source>
</evidence>
<dbReference type="GO" id="GO:0008239">
    <property type="term" value="F:dipeptidyl-peptidase activity"/>
    <property type="evidence" value="ECO:0007669"/>
    <property type="project" value="InterPro"/>
</dbReference>
<dbReference type="AlphaFoldDB" id="A0A4Y9L4C6"/>
<evidence type="ECO:0000313" key="3">
    <source>
        <dbReference type="Proteomes" id="UP000298225"/>
    </source>
</evidence>
<feature type="domain" description="Xaa-Pro dipeptidyl-peptidase C-terminal" evidence="1">
    <location>
        <begin position="52"/>
        <end position="119"/>
    </location>
</feature>
<dbReference type="InterPro" id="IPR008979">
    <property type="entry name" value="Galactose-bd-like_sf"/>
</dbReference>
<keyword evidence="3" id="KW-1185">Reference proteome</keyword>
<organism evidence="2 3">
    <name type="scientific">Bradyrhizobium frederickii</name>
    <dbReference type="NCBI Taxonomy" id="2560054"/>
    <lineage>
        <taxon>Bacteria</taxon>
        <taxon>Pseudomonadati</taxon>
        <taxon>Pseudomonadota</taxon>
        <taxon>Alphaproteobacteria</taxon>
        <taxon>Hyphomicrobiales</taxon>
        <taxon>Nitrobacteraceae</taxon>
        <taxon>Bradyrhizobium</taxon>
    </lineage>
</organism>
<dbReference type="InterPro" id="IPR013736">
    <property type="entry name" value="Xaa-Pro_dipept_C"/>
</dbReference>
<reference evidence="2 3" key="1">
    <citation type="submission" date="2019-03" db="EMBL/GenBank/DDBJ databases">
        <title>Bradyrhizobium strains diversity isolated from Chamaecrista fasciculata.</title>
        <authorList>
            <person name="Urquiaga M.C.O."/>
            <person name="Hungria M."/>
            <person name="Delamuta J.R.M."/>
        </authorList>
    </citation>
    <scope>NUCLEOTIDE SEQUENCE [LARGE SCALE GENOMIC DNA]</scope>
    <source>
        <strain evidence="2 3">CNPSo 3424</strain>
    </source>
</reference>
<comment type="caution">
    <text evidence="2">The sequence shown here is derived from an EMBL/GenBank/DDBJ whole genome shotgun (WGS) entry which is preliminary data.</text>
</comment>
<dbReference type="Proteomes" id="UP000298225">
    <property type="component" value="Unassembled WGS sequence"/>
</dbReference>
<dbReference type="EMBL" id="SPQU01000007">
    <property type="protein sequence ID" value="TFV38245.1"/>
    <property type="molecule type" value="Genomic_DNA"/>
</dbReference>